<feature type="transmembrane region" description="Helical" evidence="8">
    <location>
        <begin position="297"/>
        <end position="317"/>
    </location>
</feature>
<reference evidence="9" key="1">
    <citation type="submission" date="2018-06" db="EMBL/GenBank/DDBJ databases">
        <authorList>
            <person name="Zhirakovskaya E."/>
        </authorList>
    </citation>
    <scope>NUCLEOTIDE SEQUENCE</scope>
</reference>
<proteinExistence type="inferred from homology"/>
<feature type="transmembrane region" description="Helical" evidence="8">
    <location>
        <begin position="109"/>
        <end position="129"/>
    </location>
</feature>
<evidence type="ECO:0000256" key="5">
    <source>
        <dbReference type="ARBA" id="ARBA00022692"/>
    </source>
</evidence>
<sequence>MKPLRALPLFTVLGIAVLTGLWLSLATGTAVISLHDIFADGGSLNTQILLELRLPRTATAFVTGALLAIAGALMQVLLRNPLADPYILGVSGGASVGALLALLLGAGAFILQTSAFAGALLSTLLVFALARGRGNWNTTRLLLTGVVLAAGWGALISLLLATSPAGQLQGMLFWLMGDLSYVQPPVAGSVVLLVTALSSMALAPSLNLLASGELRAASLGVEVDRLRLLIYVLASLATATAVTQAGNIGFIGLIAPHMLRLAGARDYRLLIPGAALLGGALLLFADALSRSLIAPQLLPVGVLTALLGVPLFLFLLYRTQGNRRG</sequence>
<keyword evidence="4" id="KW-1003">Cell membrane</keyword>
<dbReference type="EMBL" id="UOFM01000417">
    <property type="protein sequence ID" value="VAW81697.1"/>
    <property type="molecule type" value="Genomic_DNA"/>
</dbReference>
<dbReference type="InterPro" id="IPR000522">
    <property type="entry name" value="ABC_transptr_permease_BtuC"/>
</dbReference>
<evidence type="ECO:0000256" key="8">
    <source>
        <dbReference type="SAM" id="Phobius"/>
    </source>
</evidence>
<accession>A0A3B0Z2F7</accession>
<feature type="transmembrane region" description="Helical" evidence="8">
    <location>
        <begin position="267"/>
        <end position="285"/>
    </location>
</feature>
<name>A0A3B0Z2F7_9ZZZZ</name>
<comment type="similarity">
    <text evidence="2">Belongs to the binding-protein-dependent transport system permease family. FecCD subfamily.</text>
</comment>
<evidence type="ECO:0000256" key="6">
    <source>
        <dbReference type="ARBA" id="ARBA00022989"/>
    </source>
</evidence>
<dbReference type="Gene3D" id="1.10.3470.10">
    <property type="entry name" value="ABC transporter involved in vitamin B12 uptake, BtuC"/>
    <property type="match status" value="1"/>
</dbReference>
<dbReference type="SUPFAM" id="SSF81345">
    <property type="entry name" value="ABC transporter involved in vitamin B12 uptake, BtuC"/>
    <property type="match status" value="1"/>
</dbReference>
<evidence type="ECO:0008006" key="10">
    <source>
        <dbReference type="Google" id="ProtNLM"/>
    </source>
</evidence>
<feature type="transmembrane region" description="Helical" evidence="8">
    <location>
        <begin position="85"/>
        <end position="103"/>
    </location>
</feature>
<keyword evidence="7 8" id="KW-0472">Membrane</keyword>
<evidence type="ECO:0000256" key="2">
    <source>
        <dbReference type="ARBA" id="ARBA00007935"/>
    </source>
</evidence>
<keyword evidence="6 8" id="KW-1133">Transmembrane helix</keyword>
<dbReference type="PANTHER" id="PTHR30472:SF25">
    <property type="entry name" value="ABC TRANSPORTER PERMEASE PROTEIN MJ0876-RELATED"/>
    <property type="match status" value="1"/>
</dbReference>
<dbReference type="AlphaFoldDB" id="A0A3B0Z2F7"/>
<dbReference type="PANTHER" id="PTHR30472">
    <property type="entry name" value="FERRIC ENTEROBACTIN TRANSPORT SYSTEM PERMEASE PROTEIN"/>
    <property type="match status" value="1"/>
</dbReference>
<evidence type="ECO:0000256" key="1">
    <source>
        <dbReference type="ARBA" id="ARBA00004651"/>
    </source>
</evidence>
<protein>
    <recommendedName>
        <fullName evidence="10">Vitamin B12 ABC transporter, permease protein BtuC</fullName>
    </recommendedName>
</protein>
<dbReference type="GO" id="GO:0022857">
    <property type="term" value="F:transmembrane transporter activity"/>
    <property type="evidence" value="ECO:0007669"/>
    <property type="project" value="InterPro"/>
</dbReference>
<feature type="transmembrane region" description="Helical" evidence="8">
    <location>
        <begin position="57"/>
        <end position="78"/>
    </location>
</feature>
<dbReference type="InterPro" id="IPR037294">
    <property type="entry name" value="ABC_BtuC-like"/>
</dbReference>
<evidence type="ECO:0000256" key="7">
    <source>
        <dbReference type="ARBA" id="ARBA00023136"/>
    </source>
</evidence>
<feature type="transmembrane region" description="Helical" evidence="8">
    <location>
        <begin position="229"/>
        <end position="255"/>
    </location>
</feature>
<dbReference type="GO" id="GO:0005886">
    <property type="term" value="C:plasma membrane"/>
    <property type="evidence" value="ECO:0007669"/>
    <property type="project" value="UniProtKB-SubCell"/>
</dbReference>
<keyword evidence="3" id="KW-0813">Transport</keyword>
<evidence type="ECO:0000256" key="3">
    <source>
        <dbReference type="ARBA" id="ARBA00022448"/>
    </source>
</evidence>
<dbReference type="FunFam" id="1.10.3470.10:FF:000001">
    <property type="entry name" value="Vitamin B12 ABC transporter permease BtuC"/>
    <property type="match status" value="1"/>
</dbReference>
<dbReference type="Pfam" id="PF01032">
    <property type="entry name" value="FecCD"/>
    <property type="match status" value="1"/>
</dbReference>
<organism evidence="9">
    <name type="scientific">hydrothermal vent metagenome</name>
    <dbReference type="NCBI Taxonomy" id="652676"/>
    <lineage>
        <taxon>unclassified sequences</taxon>
        <taxon>metagenomes</taxon>
        <taxon>ecological metagenomes</taxon>
    </lineage>
</organism>
<dbReference type="CDD" id="cd06550">
    <property type="entry name" value="TM_ABC_iron-siderophores_like"/>
    <property type="match status" value="1"/>
</dbReference>
<comment type="subcellular location">
    <subcellularLocation>
        <location evidence="1">Cell membrane</location>
        <topology evidence="1">Multi-pass membrane protein</topology>
    </subcellularLocation>
</comment>
<evidence type="ECO:0000313" key="9">
    <source>
        <dbReference type="EMBL" id="VAW81697.1"/>
    </source>
</evidence>
<feature type="transmembrane region" description="Helical" evidence="8">
    <location>
        <begin position="141"/>
        <end position="166"/>
    </location>
</feature>
<keyword evidence="5 8" id="KW-0812">Transmembrane</keyword>
<evidence type="ECO:0000256" key="4">
    <source>
        <dbReference type="ARBA" id="ARBA00022475"/>
    </source>
</evidence>
<gene>
    <name evidence="9" type="ORF">MNBD_GAMMA14-1688</name>
</gene>